<comment type="catalytic activity">
    <reaction evidence="1">
        <text>ATP + protein L-histidine = ADP + protein N-phospho-L-histidine.</text>
        <dbReference type="EC" id="2.7.13.3"/>
    </reaction>
</comment>
<dbReference type="Pfam" id="PF07730">
    <property type="entry name" value="HisKA_3"/>
    <property type="match status" value="1"/>
</dbReference>
<evidence type="ECO:0000256" key="3">
    <source>
        <dbReference type="ARBA" id="ARBA00022553"/>
    </source>
</evidence>
<sequence length="504" mass="54505">MPLDRTRGQQTEDARPVDPRPDDPRHLGPPGAPDRGEVVRRDVVPLAVTDPDEPGWVRPTPSADELRWDMLGAAALFLGGLLSMALAHLSGLLYEDPAAGWVSVLLLAAVTVPLAVRRRWPSVVLLVVAVAFVVLQVLRVPETLVSNIALFCAMYTVGAWETDRRRATVVRGIVVVGMLAWLFVALFRASTDPELMAEWGDQVGALSPIVAYTLLQLLTNILYFAGAWFFGEHAWRSARERARTAWRTHLLVLERRRAEEQAVSLERLRLARELHDAVAHHVSLMGVQAAAARTVLASDPQRAADALGHVENSAREAVHELHGILGMLRDSGEPAGDPGGRDGGTASGEALASLDLDALPHLVERARAAGVQVTYDEIGERQRLRPLASLNLYRIAQEALTNTRKHAGPGARTDVRLRWLAEVVELEVSDDGGTSRSRGAIPSTGLGIVGMRERVAADGGTFEASRRRSGGFVVRARLPLGSDGRAVGTGGPVPTGPRQTEEQR</sequence>
<dbReference type="CDD" id="cd16917">
    <property type="entry name" value="HATPase_UhpB-NarQ-NarX-like"/>
    <property type="match status" value="1"/>
</dbReference>
<feature type="transmembrane region" description="Helical" evidence="10">
    <location>
        <begin position="169"/>
        <end position="189"/>
    </location>
</feature>
<dbReference type="PANTHER" id="PTHR24421:SF10">
    <property type="entry name" value="NITRATE_NITRITE SENSOR PROTEIN NARQ"/>
    <property type="match status" value="1"/>
</dbReference>
<keyword evidence="10" id="KW-1133">Transmembrane helix</keyword>
<dbReference type="InterPro" id="IPR003594">
    <property type="entry name" value="HATPase_dom"/>
</dbReference>
<keyword evidence="3" id="KW-0597">Phosphoprotein</keyword>
<keyword evidence="10" id="KW-0812">Transmembrane</keyword>
<keyword evidence="7" id="KW-0067">ATP-binding</keyword>
<evidence type="ECO:0000256" key="6">
    <source>
        <dbReference type="ARBA" id="ARBA00022777"/>
    </source>
</evidence>
<keyword evidence="5" id="KW-0547">Nucleotide-binding</keyword>
<feature type="compositionally biased region" description="Basic and acidic residues" evidence="9">
    <location>
        <begin position="1"/>
        <end position="26"/>
    </location>
</feature>
<dbReference type="GO" id="GO:0016301">
    <property type="term" value="F:kinase activity"/>
    <property type="evidence" value="ECO:0007669"/>
    <property type="project" value="UniProtKB-KW"/>
</dbReference>
<gene>
    <name evidence="14" type="ORF">NP048_04450</name>
</gene>
<accession>A0ABY5KTZ2</accession>
<keyword evidence="8" id="KW-0902">Two-component regulatory system</keyword>
<dbReference type="Gene3D" id="3.30.565.10">
    <property type="entry name" value="Histidine kinase-like ATPase, C-terminal domain"/>
    <property type="match status" value="1"/>
</dbReference>
<keyword evidence="15" id="KW-1185">Reference proteome</keyword>
<proteinExistence type="predicted"/>
<feature type="transmembrane region" description="Helical" evidence="10">
    <location>
        <begin position="71"/>
        <end position="92"/>
    </location>
</feature>
<feature type="region of interest" description="Disordered" evidence="9">
    <location>
        <begin position="1"/>
        <end position="40"/>
    </location>
</feature>
<dbReference type="RefSeq" id="WP_227578291.1">
    <property type="nucleotide sequence ID" value="NZ_CP101987.1"/>
</dbReference>
<evidence type="ECO:0000256" key="4">
    <source>
        <dbReference type="ARBA" id="ARBA00022679"/>
    </source>
</evidence>
<feature type="transmembrane region" description="Helical" evidence="10">
    <location>
        <begin position="98"/>
        <end position="116"/>
    </location>
</feature>
<feature type="domain" description="DUF7134" evidence="13">
    <location>
        <begin position="69"/>
        <end position="233"/>
    </location>
</feature>
<dbReference type="PANTHER" id="PTHR24421">
    <property type="entry name" value="NITRATE/NITRITE SENSOR PROTEIN NARX-RELATED"/>
    <property type="match status" value="1"/>
</dbReference>
<dbReference type="Pfam" id="PF23539">
    <property type="entry name" value="DUF7134"/>
    <property type="match status" value="1"/>
</dbReference>
<keyword evidence="10" id="KW-0472">Membrane</keyword>
<feature type="transmembrane region" description="Helical" evidence="10">
    <location>
        <begin position="123"/>
        <end position="138"/>
    </location>
</feature>
<dbReference type="EMBL" id="CP101987">
    <property type="protein sequence ID" value="UUI72712.1"/>
    <property type="molecule type" value="Genomic_DNA"/>
</dbReference>
<protein>
    <recommendedName>
        <fullName evidence="2">histidine kinase</fullName>
        <ecNumber evidence="2">2.7.13.3</ecNumber>
    </recommendedName>
</protein>
<dbReference type="Proteomes" id="UP001316384">
    <property type="component" value="Chromosome"/>
</dbReference>
<feature type="transmembrane region" description="Helical" evidence="10">
    <location>
        <begin position="144"/>
        <end position="162"/>
    </location>
</feature>
<dbReference type="InterPro" id="IPR011712">
    <property type="entry name" value="Sig_transdc_His_kin_sub3_dim/P"/>
</dbReference>
<feature type="region of interest" description="Disordered" evidence="9">
    <location>
        <begin position="481"/>
        <end position="504"/>
    </location>
</feature>
<evidence type="ECO:0000259" key="13">
    <source>
        <dbReference type="Pfam" id="PF23539"/>
    </source>
</evidence>
<evidence type="ECO:0000256" key="1">
    <source>
        <dbReference type="ARBA" id="ARBA00000085"/>
    </source>
</evidence>
<feature type="region of interest" description="Disordered" evidence="9">
    <location>
        <begin position="328"/>
        <end position="348"/>
    </location>
</feature>
<evidence type="ECO:0000256" key="8">
    <source>
        <dbReference type="ARBA" id="ARBA00023012"/>
    </source>
</evidence>
<name>A0ABY5KTZ2_9CELL</name>
<dbReference type="Gene3D" id="1.20.5.1930">
    <property type="match status" value="1"/>
</dbReference>
<evidence type="ECO:0000313" key="15">
    <source>
        <dbReference type="Proteomes" id="UP001316384"/>
    </source>
</evidence>
<dbReference type="InterPro" id="IPR050482">
    <property type="entry name" value="Sensor_HK_TwoCompSys"/>
</dbReference>
<evidence type="ECO:0000259" key="12">
    <source>
        <dbReference type="Pfam" id="PF07730"/>
    </source>
</evidence>
<dbReference type="SUPFAM" id="SSF55874">
    <property type="entry name" value="ATPase domain of HSP90 chaperone/DNA topoisomerase II/histidine kinase"/>
    <property type="match status" value="1"/>
</dbReference>
<evidence type="ECO:0000256" key="10">
    <source>
        <dbReference type="SAM" id="Phobius"/>
    </source>
</evidence>
<evidence type="ECO:0000313" key="14">
    <source>
        <dbReference type="EMBL" id="UUI72712.1"/>
    </source>
</evidence>
<dbReference type="EC" id="2.7.13.3" evidence="2"/>
<dbReference type="InterPro" id="IPR036890">
    <property type="entry name" value="HATPase_C_sf"/>
</dbReference>
<evidence type="ECO:0000256" key="2">
    <source>
        <dbReference type="ARBA" id="ARBA00012438"/>
    </source>
</evidence>
<keyword evidence="6 14" id="KW-0418">Kinase</keyword>
<evidence type="ECO:0000256" key="5">
    <source>
        <dbReference type="ARBA" id="ARBA00022741"/>
    </source>
</evidence>
<feature type="domain" description="Histidine kinase/HSP90-like ATPase" evidence="11">
    <location>
        <begin position="391"/>
        <end position="480"/>
    </location>
</feature>
<evidence type="ECO:0000256" key="7">
    <source>
        <dbReference type="ARBA" id="ARBA00022840"/>
    </source>
</evidence>
<reference evidence="14 15" key="1">
    <citation type="submission" date="2022-07" db="EMBL/GenBank/DDBJ databases">
        <title>Novel species in genus cellulomonas.</title>
        <authorList>
            <person name="Ye L."/>
        </authorList>
    </citation>
    <scope>NUCLEOTIDE SEQUENCE [LARGE SCALE GENOMIC DNA]</scope>
    <source>
        <strain evidence="15">zg-B89</strain>
    </source>
</reference>
<keyword evidence="4" id="KW-0808">Transferase</keyword>
<feature type="compositionally biased region" description="Gly residues" evidence="9">
    <location>
        <begin position="337"/>
        <end position="346"/>
    </location>
</feature>
<organism evidence="14 15">
    <name type="scientific">Cellulomonas xiejunii</name>
    <dbReference type="NCBI Taxonomy" id="2968083"/>
    <lineage>
        <taxon>Bacteria</taxon>
        <taxon>Bacillati</taxon>
        <taxon>Actinomycetota</taxon>
        <taxon>Actinomycetes</taxon>
        <taxon>Micrococcales</taxon>
        <taxon>Cellulomonadaceae</taxon>
        <taxon>Cellulomonas</taxon>
    </lineage>
</organism>
<evidence type="ECO:0000259" key="11">
    <source>
        <dbReference type="Pfam" id="PF02518"/>
    </source>
</evidence>
<dbReference type="Pfam" id="PF02518">
    <property type="entry name" value="HATPase_c"/>
    <property type="match status" value="1"/>
</dbReference>
<dbReference type="InterPro" id="IPR055558">
    <property type="entry name" value="DUF7134"/>
</dbReference>
<evidence type="ECO:0000256" key="9">
    <source>
        <dbReference type="SAM" id="MobiDB-lite"/>
    </source>
</evidence>
<feature type="domain" description="Signal transduction histidine kinase subgroup 3 dimerisation and phosphoacceptor" evidence="12">
    <location>
        <begin position="266"/>
        <end position="331"/>
    </location>
</feature>
<feature type="transmembrane region" description="Helical" evidence="10">
    <location>
        <begin position="209"/>
        <end position="231"/>
    </location>
</feature>